<dbReference type="Gene3D" id="1.10.287.70">
    <property type="match status" value="1"/>
</dbReference>
<evidence type="ECO:0000256" key="10">
    <source>
        <dbReference type="PIRSR" id="PIRSR601508-2"/>
    </source>
</evidence>
<evidence type="ECO:0000256" key="4">
    <source>
        <dbReference type="ARBA" id="ARBA00022692"/>
    </source>
</evidence>
<keyword evidence="3" id="KW-1003">Cell membrane</keyword>
<feature type="transmembrane region" description="Helical" evidence="12">
    <location>
        <begin position="546"/>
        <end position="569"/>
    </location>
</feature>
<evidence type="ECO:0000256" key="2">
    <source>
        <dbReference type="ARBA" id="ARBA00008685"/>
    </source>
</evidence>
<dbReference type="Proteomes" id="UP001151699">
    <property type="component" value="Chromosome X"/>
</dbReference>
<comment type="similarity">
    <text evidence="2">Belongs to the glutamate-gated ion channel (TC 1.A.10.1) family.</text>
</comment>
<dbReference type="InterPro" id="IPR001320">
    <property type="entry name" value="Iontro_rcpt_C"/>
</dbReference>
<dbReference type="OrthoDB" id="5984008at2759"/>
<keyword evidence="8" id="KW-0325">Glycoprotein</keyword>
<gene>
    <name evidence="15" type="primary">Ir93a</name>
    <name evidence="15" type="ORF">Bhyg_10917</name>
</gene>
<dbReference type="GO" id="GO:0005886">
    <property type="term" value="C:plasma membrane"/>
    <property type="evidence" value="ECO:0007669"/>
    <property type="project" value="UniProtKB-SubCell"/>
</dbReference>
<keyword evidence="5 12" id="KW-1133">Transmembrane helix</keyword>
<evidence type="ECO:0000313" key="15">
    <source>
        <dbReference type="EMBL" id="KAJ6638184.1"/>
    </source>
</evidence>
<dbReference type="AlphaFoldDB" id="A0A9Q0MW14"/>
<feature type="transmembrane region" description="Helical" evidence="12">
    <location>
        <begin position="590"/>
        <end position="607"/>
    </location>
</feature>
<evidence type="ECO:0000256" key="9">
    <source>
        <dbReference type="PIRSR" id="PIRSR601508-1"/>
    </source>
</evidence>
<dbReference type="GO" id="GO:0015276">
    <property type="term" value="F:ligand-gated monoatomic ion channel activity"/>
    <property type="evidence" value="ECO:0007669"/>
    <property type="project" value="InterPro"/>
</dbReference>
<feature type="signal peptide" evidence="13">
    <location>
        <begin position="1"/>
        <end position="23"/>
    </location>
</feature>
<feature type="disulfide bond" evidence="11">
    <location>
        <begin position="731"/>
        <end position="786"/>
    </location>
</feature>
<evidence type="ECO:0000256" key="8">
    <source>
        <dbReference type="ARBA" id="ARBA00023180"/>
    </source>
</evidence>
<dbReference type="GO" id="GO:0038023">
    <property type="term" value="F:signaling receptor activity"/>
    <property type="evidence" value="ECO:0007669"/>
    <property type="project" value="InterPro"/>
</dbReference>
<dbReference type="Gene3D" id="3.40.190.10">
    <property type="entry name" value="Periplasmic binding protein-like II"/>
    <property type="match status" value="1"/>
</dbReference>
<feature type="binding site" evidence="9">
    <location>
        <position position="504"/>
    </location>
    <ligand>
        <name>L-glutamate</name>
        <dbReference type="ChEBI" id="CHEBI:29985"/>
    </ligand>
</feature>
<evidence type="ECO:0000256" key="13">
    <source>
        <dbReference type="SAM" id="SignalP"/>
    </source>
</evidence>
<comment type="subcellular location">
    <subcellularLocation>
        <location evidence="1">Cell membrane</location>
        <topology evidence="1">Multi-pass membrane protein</topology>
    </subcellularLocation>
</comment>
<comment type="caution">
    <text evidence="15">The sequence shown here is derived from an EMBL/GenBank/DDBJ whole genome shotgun (WGS) entry which is preliminary data.</text>
</comment>
<dbReference type="InterPro" id="IPR001508">
    <property type="entry name" value="Iono_Glu_rcpt_met"/>
</dbReference>
<dbReference type="InterPro" id="IPR052192">
    <property type="entry name" value="Insect_Ionotropic_Sensory_Rcpt"/>
</dbReference>
<evidence type="ECO:0000256" key="6">
    <source>
        <dbReference type="ARBA" id="ARBA00023136"/>
    </source>
</evidence>
<dbReference type="PRINTS" id="PR00177">
    <property type="entry name" value="NMDARECEPTOR"/>
</dbReference>
<dbReference type="GO" id="GO:0050906">
    <property type="term" value="P:detection of stimulus involved in sensory perception"/>
    <property type="evidence" value="ECO:0007669"/>
    <property type="project" value="UniProtKB-ARBA"/>
</dbReference>
<evidence type="ECO:0000256" key="7">
    <source>
        <dbReference type="ARBA" id="ARBA00023170"/>
    </source>
</evidence>
<feature type="site" description="Crucial to convey clamshell closure to channel opening" evidence="10">
    <location>
        <position position="647"/>
    </location>
</feature>
<dbReference type="PANTHER" id="PTHR42643:SF24">
    <property type="entry name" value="IONOTROPIC RECEPTOR 60A"/>
    <property type="match status" value="1"/>
</dbReference>
<evidence type="ECO:0000256" key="1">
    <source>
        <dbReference type="ARBA" id="ARBA00004651"/>
    </source>
</evidence>
<sequence length="846" mass="96332">MKQTIVILYAVTACLLYFDYGNANDFPSLLVANASMAVIVDHEFLDTEYDHVLSKIKYLVDQIIRDDLRDGVGINVRYYSWTQIRFNKDFTIVMSVSNCKDTWQIFHEVQVETLLLIALTEANCPRLPSNEAIMIPLIKIGDELPQILLDIRSSQIVNWKSAIIVYDNTFDRDSLSKVVNSLSSLTQKSDATVMSISLFRIDENESNYRANVRKTLGSIASKNAEEKYFAIASKPHVIMEEAEKLGLTDSFSQWLFFLRKNTASKNGTLPIMKFIKEGGNIAIGINSTHTNTECLSGILCHFEQSFKILVEALSKTIKKEAAIYGQISDEEWEAIRLTKRERRDGMMKIIRDHFSHKQVCSNCIKWDFIATETWGASYIDSSPNKTLQISRAATWEPTNGVLENDSLFPHISHGFRGKTFSIATYHNPPWQIIQYGENGKVISTKGVVLQILDELSEKLNFTYLLIDPMRNKNSTVVEDYANYNDTDLIGSNIVPILLGAVAATVDENYSSIVNYTRPITIQTYSFLVSRPKELSRLYLFTAPFTIDTWVCLTLTVVIIGPILFGIHYMSPYNDYNNIIKKGGLYKIGNCFWYIYGALLQQGGMYLPSSDSGRLIVGTWWLGVLVVVTTYCGNLVAFLTFPKIENPIANLHQLLHTAHDVTWSIKSKTFFEYYIKNSENNKYKALNDGAMYTNNATGEIIQSVKMGKHIYIDWKTNLKFIMKNDYLETNRCELGIGEEEFVDEKIALILPLNSPYHKLFDRELYRLLQMGFIQKWISEYLPKKDKCWSTGKSQDIENHTVNLTDMQGCFLVLLTGTLIAVVIVVIEFLVARYGDTLKDKTITAFVK</sequence>
<dbReference type="FunFam" id="1.10.287.70:FF:000143">
    <property type="entry name" value="Probable glutamate receptor"/>
    <property type="match status" value="1"/>
</dbReference>
<dbReference type="EMBL" id="WJQU01000003">
    <property type="protein sequence ID" value="KAJ6638184.1"/>
    <property type="molecule type" value="Genomic_DNA"/>
</dbReference>
<keyword evidence="13" id="KW-0732">Signal</keyword>
<feature type="site" description="Interaction with the cone snail toxin Con-ikot-ikot" evidence="10">
    <location>
        <position position="675"/>
    </location>
</feature>
<organism evidence="15 16">
    <name type="scientific">Pseudolycoriella hygida</name>
    <dbReference type="NCBI Taxonomy" id="35572"/>
    <lineage>
        <taxon>Eukaryota</taxon>
        <taxon>Metazoa</taxon>
        <taxon>Ecdysozoa</taxon>
        <taxon>Arthropoda</taxon>
        <taxon>Hexapoda</taxon>
        <taxon>Insecta</taxon>
        <taxon>Pterygota</taxon>
        <taxon>Neoptera</taxon>
        <taxon>Endopterygota</taxon>
        <taxon>Diptera</taxon>
        <taxon>Nematocera</taxon>
        <taxon>Sciaroidea</taxon>
        <taxon>Sciaridae</taxon>
        <taxon>Pseudolycoriella</taxon>
    </lineage>
</organism>
<reference evidence="15" key="1">
    <citation type="submission" date="2022-07" db="EMBL/GenBank/DDBJ databases">
        <authorList>
            <person name="Trinca V."/>
            <person name="Uliana J.V.C."/>
            <person name="Torres T.T."/>
            <person name="Ward R.J."/>
            <person name="Monesi N."/>
        </authorList>
    </citation>
    <scope>NUCLEOTIDE SEQUENCE</scope>
    <source>
        <strain evidence="15">HSMRA1968</strain>
        <tissue evidence="15">Whole embryos</tissue>
    </source>
</reference>
<protein>
    <submittedName>
        <fullName evidence="15">Ionotropic receptor 93a</fullName>
    </submittedName>
</protein>
<dbReference type="SUPFAM" id="SSF53850">
    <property type="entry name" value="Periplasmic binding protein-like II"/>
    <property type="match status" value="1"/>
</dbReference>
<feature type="domain" description="Ionotropic glutamate receptor C-terminal" evidence="14">
    <location>
        <begin position="546"/>
        <end position="815"/>
    </location>
</feature>
<accession>A0A9Q0MW14</accession>
<name>A0A9Q0MW14_9DIPT</name>
<evidence type="ECO:0000313" key="16">
    <source>
        <dbReference type="Proteomes" id="UP001151699"/>
    </source>
</evidence>
<feature type="transmembrane region" description="Helical" evidence="12">
    <location>
        <begin position="808"/>
        <end position="830"/>
    </location>
</feature>
<feature type="transmembrane region" description="Helical" evidence="12">
    <location>
        <begin position="619"/>
        <end position="640"/>
    </location>
</feature>
<keyword evidence="16" id="KW-1185">Reference proteome</keyword>
<keyword evidence="7 15" id="KW-0675">Receptor</keyword>
<evidence type="ECO:0000256" key="3">
    <source>
        <dbReference type="ARBA" id="ARBA00022475"/>
    </source>
</evidence>
<evidence type="ECO:0000256" key="12">
    <source>
        <dbReference type="SAM" id="Phobius"/>
    </source>
</evidence>
<keyword evidence="11" id="KW-1015">Disulfide bond</keyword>
<evidence type="ECO:0000259" key="14">
    <source>
        <dbReference type="Pfam" id="PF00060"/>
    </source>
</evidence>
<feature type="chain" id="PRO_5040223915" evidence="13">
    <location>
        <begin position="24"/>
        <end position="846"/>
    </location>
</feature>
<keyword evidence="4 12" id="KW-0812">Transmembrane</keyword>
<dbReference type="PANTHER" id="PTHR42643">
    <property type="entry name" value="IONOTROPIC RECEPTOR 20A-RELATED"/>
    <property type="match status" value="1"/>
</dbReference>
<keyword evidence="6 12" id="KW-0472">Membrane</keyword>
<dbReference type="Pfam" id="PF00060">
    <property type="entry name" value="Lig_chan"/>
    <property type="match status" value="1"/>
</dbReference>
<proteinExistence type="inferred from homology"/>
<evidence type="ECO:0000256" key="5">
    <source>
        <dbReference type="ARBA" id="ARBA00022989"/>
    </source>
</evidence>
<evidence type="ECO:0000256" key="11">
    <source>
        <dbReference type="PIRSR" id="PIRSR601508-3"/>
    </source>
</evidence>